<dbReference type="PANTHER" id="PTHR13069:SF21">
    <property type="entry name" value="ALKYLATED DNA REPAIR PROTEIN ALKB HOMOLOG 8"/>
    <property type="match status" value="1"/>
</dbReference>
<keyword evidence="2" id="KW-0808">Transferase</keyword>
<keyword evidence="4" id="KW-1185">Reference proteome</keyword>
<dbReference type="GO" id="GO:0002098">
    <property type="term" value="P:tRNA wobble uridine modification"/>
    <property type="evidence" value="ECO:0007669"/>
    <property type="project" value="TreeGrafter"/>
</dbReference>
<dbReference type="SUPFAM" id="SSF53335">
    <property type="entry name" value="S-adenosyl-L-methionine-dependent methyltransferases"/>
    <property type="match status" value="1"/>
</dbReference>
<dbReference type="GO" id="GO:0106335">
    <property type="term" value="F:tRNA (5-carboxymethyluridine(34)-5-O)-methyltransferase activity"/>
    <property type="evidence" value="ECO:0007669"/>
    <property type="project" value="TreeGrafter"/>
</dbReference>
<name>A0A0C9VBR1_SPHS4</name>
<organism evidence="3 4">
    <name type="scientific">Sphaerobolus stellatus (strain SS14)</name>
    <dbReference type="NCBI Taxonomy" id="990650"/>
    <lineage>
        <taxon>Eukaryota</taxon>
        <taxon>Fungi</taxon>
        <taxon>Dikarya</taxon>
        <taxon>Basidiomycota</taxon>
        <taxon>Agaricomycotina</taxon>
        <taxon>Agaricomycetes</taxon>
        <taxon>Phallomycetidae</taxon>
        <taxon>Geastrales</taxon>
        <taxon>Sphaerobolaceae</taxon>
        <taxon>Sphaerobolus</taxon>
    </lineage>
</organism>
<dbReference type="GO" id="GO:0030488">
    <property type="term" value="P:tRNA methylation"/>
    <property type="evidence" value="ECO:0007669"/>
    <property type="project" value="TreeGrafter"/>
</dbReference>
<evidence type="ECO:0000256" key="2">
    <source>
        <dbReference type="ARBA" id="ARBA00022679"/>
    </source>
</evidence>
<protein>
    <submittedName>
        <fullName evidence="3">Uncharacterized protein</fullName>
    </submittedName>
</protein>
<feature type="non-terminal residue" evidence="3">
    <location>
        <position position="68"/>
    </location>
</feature>
<sequence length="68" mass="7416">MPPALVPINIEGDPTEHENTHVHEVYDEIAPHFSQTRYKPWPIIAEFLGSLTAGSVGLDSGTGNGKYL</sequence>
<dbReference type="GO" id="GO:0000049">
    <property type="term" value="F:tRNA binding"/>
    <property type="evidence" value="ECO:0007669"/>
    <property type="project" value="TreeGrafter"/>
</dbReference>
<evidence type="ECO:0000256" key="1">
    <source>
        <dbReference type="ARBA" id="ARBA00022603"/>
    </source>
</evidence>
<proteinExistence type="predicted"/>
<dbReference type="AlphaFoldDB" id="A0A0C9VBR1"/>
<evidence type="ECO:0000313" key="3">
    <source>
        <dbReference type="EMBL" id="KIJ44389.1"/>
    </source>
</evidence>
<keyword evidence="1" id="KW-0489">Methyltransferase</keyword>
<dbReference type="GO" id="GO:0005737">
    <property type="term" value="C:cytoplasm"/>
    <property type="evidence" value="ECO:0007669"/>
    <property type="project" value="TreeGrafter"/>
</dbReference>
<dbReference type="EMBL" id="KN837118">
    <property type="protein sequence ID" value="KIJ44389.1"/>
    <property type="molecule type" value="Genomic_DNA"/>
</dbReference>
<dbReference type="Gene3D" id="3.40.50.150">
    <property type="entry name" value="Vaccinia Virus protein VP39"/>
    <property type="match status" value="1"/>
</dbReference>
<dbReference type="OrthoDB" id="271595at2759"/>
<dbReference type="GO" id="GO:0005634">
    <property type="term" value="C:nucleus"/>
    <property type="evidence" value="ECO:0007669"/>
    <property type="project" value="TreeGrafter"/>
</dbReference>
<accession>A0A0C9VBR1</accession>
<dbReference type="PANTHER" id="PTHR13069">
    <property type="entry name" value="ALKYLATED DNA REPAIR PROTEIN ALKB HOMOLOG 8"/>
    <property type="match status" value="1"/>
</dbReference>
<reference evidence="3 4" key="1">
    <citation type="submission" date="2014-06" db="EMBL/GenBank/DDBJ databases">
        <title>Evolutionary Origins and Diversification of the Mycorrhizal Mutualists.</title>
        <authorList>
            <consortium name="DOE Joint Genome Institute"/>
            <consortium name="Mycorrhizal Genomics Consortium"/>
            <person name="Kohler A."/>
            <person name="Kuo A."/>
            <person name="Nagy L.G."/>
            <person name="Floudas D."/>
            <person name="Copeland A."/>
            <person name="Barry K.W."/>
            <person name="Cichocki N."/>
            <person name="Veneault-Fourrey C."/>
            <person name="LaButti K."/>
            <person name="Lindquist E.A."/>
            <person name="Lipzen A."/>
            <person name="Lundell T."/>
            <person name="Morin E."/>
            <person name="Murat C."/>
            <person name="Riley R."/>
            <person name="Ohm R."/>
            <person name="Sun H."/>
            <person name="Tunlid A."/>
            <person name="Henrissat B."/>
            <person name="Grigoriev I.V."/>
            <person name="Hibbett D.S."/>
            <person name="Martin F."/>
        </authorList>
    </citation>
    <scope>NUCLEOTIDE SEQUENCE [LARGE SCALE GENOMIC DNA]</scope>
    <source>
        <strain evidence="3 4">SS14</strain>
    </source>
</reference>
<evidence type="ECO:0000313" key="4">
    <source>
        <dbReference type="Proteomes" id="UP000054279"/>
    </source>
</evidence>
<gene>
    <name evidence="3" type="ORF">M422DRAFT_228498</name>
</gene>
<dbReference type="Proteomes" id="UP000054279">
    <property type="component" value="Unassembled WGS sequence"/>
</dbReference>
<dbReference type="InterPro" id="IPR051422">
    <property type="entry name" value="AlkB_tRNA_MeTrf/Diox"/>
</dbReference>
<dbReference type="HOGENOM" id="CLU_2801148_0_0_1"/>
<dbReference type="InterPro" id="IPR029063">
    <property type="entry name" value="SAM-dependent_MTases_sf"/>
</dbReference>